<sequence length="79" mass="9087">MGEFIKGHDVSGQCAWPNQCSSVQGNQKWRCSSAQTELRREEKIKYETDHKTNHIETPCLEQSIRVFACEFMVLVAVQN</sequence>
<protein>
    <recommendedName>
        <fullName evidence="3">Encoded protein</fullName>
    </recommendedName>
</protein>
<name>A0ABQ7H9R3_DUNSA</name>
<keyword evidence="2" id="KW-1185">Reference proteome</keyword>
<accession>A0ABQ7H9R3</accession>
<reference evidence="1" key="1">
    <citation type="submission" date="2017-08" db="EMBL/GenBank/DDBJ databases">
        <authorList>
            <person name="Polle J.E."/>
            <person name="Barry K."/>
            <person name="Cushman J."/>
            <person name="Schmutz J."/>
            <person name="Tran D."/>
            <person name="Hathwaick L.T."/>
            <person name="Yim W.C."/>
            <person name="Jenkins J."/>
            <person name="Mckie-Krisberg Z.M."/>
            <person name="Prochnik S."/>
            <person name="Lindquist E."/>
            <person name="Dockter R.B."/>
            <person name="Adam C."/>
            <person name="Molina H."/>
            <person name="Bunkerborg J."/>
            <person name="Jin E."/>
            <person name="Buchheim M."/>
            <person name="Magnuson J."/>
        </authorList>
    </citation>
    <scope>NUCLEOTIDE SEQUENCE</scope>
    <source>
        <strain evidence="1">CCAP 19/18</strain>
    </source>
</reference>
<dbReference type="EMBL" id="MU069440">
    <property type="protein sequence ID" value="KAF5843590.1"/>
    <property type="molecule type" value="Genomic_DNA"/>
</dbReference>
<gene>
    <name evidence="1" type="ORF">DUNSADRAFT_12852</name>
</gene>
<evidence type="ECO:0008006" key="3">
    <source>
        <dbReference type="Google" id="ProtNLM"/>
    </source>
</evidence>
<evidence type="ECO:0000313" key="1">
    <source>
        <dbReference type="EMBL" id="KAF5843590.1"/>
    </source>
</evidence>
<proteinExistence type="predicted"/>
<dbReference type="Proteomes" id="UP000815325">
    <property type="component" value="Unassembled WGS sequence"/>
</dbReference>
<comment type="caution">
    <text evidence="1">The sequence shown here is derived from an EMBL/GenBank/DDBJ whole genome shotgun (WGS) entry which is preliminary data.</text>
</comment>
<organism evidence="1 2">
    <name type="scientific">Dunaliella salina</name>
    <name type="common">Green alga</name>
    <name type="synonym">Protococcus salinus</name>
    <dbReference type="NCBI Taxonomy" id="3046"/>
    <lineage>
        <taxon>Eukaryota</taxon>
        <taxon>Viridiplantae</taxon>
        <taxon>Chlorophyta</taxon>
        <taxon>core chlorophytes</taxon>
        <taxon>Chlorophyceae</taxon>
        <taxon>CS clade</taxon>
        <taxon>Chlamydomonadales</taxon>
        <taxon>Dunaliellaceae</taxon>
        <taxon>Dunaliella</taxon>
    </lineage>
</organism>
<evidence type="ECO:0000313" key="2">
    <source>
        <dbReference type="Proteomes" id="UP000815325"/>
    </source>
</evidence>